<protein>
    <submittedName>
        <fullName evidence="1">RCG44810</fullName>
    </submittedName>
</protein>
<name>A6I571_RAT</name>
<accession>A6I571</accession>
<organism evidence="1 2">
    <name type="scientific">Rattus norvegicus</name>
    <name type="common">Rat</name>
    <dbReference type="NCBI Taxonomy" id="10116"/>
    <lineage>
        <taxon>Eukaryota</taxon>
        <taxon>Metazoa</taxon>
        <taxon>Chordata</taxon>
        <taxon>Craniata</taxon>
        <taxon>Vertebrata</taxon>
        <taxon>Euteleostomi</taxon>
        <taxon>Mammalia</taxon>
        <taxon>Eutheria</taxon>
        <taxon>Euarchontoglires</taxon>
        <taxon>Glires</taxon>
        <taxon>Rodentia</taxon>
        <taxon>Myomorpha</taxon>
        <taxon>Muroidea</taxon>
        <taxon>Muridae</taxon>
        <taxon>Murinae</taxon>
        <taxon>Rattus</taxon>
    </lineage>
</organism>
<proteinExistence type="predicted"/>
<evidence type="ECO:0000313" key="2">
    <source>
        <dbReference type="Proteomes" id="UP000234681"/>
    </source>
</evidence>
<gene>
    <name evidence="1" type="ORF">rCG_44810</name>
</gene>
<evidence type="ECO:0000313" key="1">
    <source>
        <dbReference type="EMBL" id="EDM10179.1"/>
    </source>
</evidence>
<sequence length="32" mass="3537">MLEKPDLPLQVLWLNLDNVPAKTSAGSSLWLS</sequence>
<dbReference type="Proteomes" id="UP000234681">
    <property type="component" value="Chromosome 2"/>
</dbReference>
<reference evidence="2" key="1">
    <citation type="submission" date="2005-09" db="EMBL/GenBank/DDBJ databases">
        <authorList>
            <person name="Mural R.J."/>
            <person name="Li P.W."/>
            <person name="Adams M.D."/>
            <person name="Amanatides P.G."/>
            <person name="Baden-Tillson H."/>
            <person name="Barnstead M."/>
            <person name="Chin S.H."/>
            <person name="Dew I."/>
            <person name="Evans C.A."/>
            <person name="Ferriera S."/>
            <person name="Flanigan M."/>
            <person name="Fosler C."/>
            <person name="Glodek A."/>
            <person name="Gu Z."/>
            <person name="Holt R.A."/>
            <person name="Jennings D."/>
            <person name="Kraft C.L."/>
            <person name="Lu F."/>
            <person name="Nguyen T."/>
            <person name="Nusskern D.R."/>
            <person name="Pfannkoch C.M."/>
            <person name="Sitter C."/>
            <person name="Sutton G.G."/>
            <person name="Venter J.C."/>
            <person name="Wang Z."/>
            <person name="Woodage T."/>
            <person name="Zheng X.H."/>
            <person name="Zhong F."/>
        </authorList>
    </citation>
    <scope>NUCLEOTIDE SEQUENCE [LARGE SCALE GENOMIC DNA]</scope>
    <source>
        <strain>BN</strain>
        <strain evidence="2">Sprague-Dawley</strain>
    </source>
</reference>
<dbReference type="AlphaFoldDB" id="A6I571"/>
<dbReference type="EMBL" id="CH473955">
    <property type="protein sequence ID" value="EDM10179.1"/>
    <property type="molecule type" value="Genomic_DNA"/>
</dbReference>